<dbReference type="WBParaSite" id="PEQ_0000608401-mRNA-1">
    <property type="protein sequence ID" value="PEQ_0000608401-mRNA-1"/>
    <property type="gene ID" value="PEQ_0000608401"/>
</dbReference>
<evidence type="ECO:0000313" key="1">
    <source>
        <dbReference type="Proteomes" id="UP000887564"/>
    </source>
</evidence>
<reference evidence="2" key="1">
    <citation type="submission" date="2022-11" db="UniProtKB">
        <authorList>
            <consortium name="WormBaseParasite"/>
        </authorList>
    </citation>
    <scope>IDENTIFICATION</scope>
</reference>
<keyword evidence="1" id="KW-1185">Reference proteome</keyword>
<dbReference type="AlphaFoldDB" id="A0A914RVP7"/>
<sequence length="128" mass="14588">MLAVYKRGVLELQSVVSRQFTMIFEVPLEHFPQPGNPLRHRPCKLLMPQQRANEATCNIAPLSPSVRRASAFVFPHVTVVVENPLRHISMKLARSSLTIRSLLEAFTPSATFPHSTTMPDYHFISYMR</sequence>
<name>A0A914RVP7_PAREQ</name>
<accession>A0A914RVP7</accession>
<organism evidence="1 2">
    <name type="scientific">Parascaris equorum</name>
    <name type="common">Equine roundworm</name>
    <dbReference type="NCBI Taxonomy" id="6256"/>
    <lineage>
        <taxon>Eukaryota</taxon>
        <taxon>Metazoa</taxon>
        <taxon>Ecdysozoa</taxon>
        <taxon>Nematoda</taxon>
        <taxon>Chromadorea</taxon>
        <taxon>Rhabditida</taxon>
        <taxon>Spirurina</taxon>
        <taxon>Ascaridomorpha</taxon>
        <taxon>Ascaridoidea</taxon>
        <taxon>Ascarididae</taxon>
        <taxon>Parascaris</taxon>
    </lineage>
</organism>
<protein>
    <submittedName>
        <fullName evidence="2">Uncharacterized protein</fullName>
    </submittedName>
</protein>
<dbReference type="Proteomes" id="UP000887564">
    <property type="component" value="Unplaced"/>
</dbReference>
<proteinExistence type="predicted"/>
<evidence type="ECO:0000313" key="2">
    <source>
        <dbReference type="WBParaSite" id="PEQ_0000608401-mRNA-1"/>
    </source>
</evidence>